<accession>A0ABR2KXN4</accession>
<gene>
    <name evidence="1" type="ORF">M9Y10_024093</name>
</gene>
<name>A0ABR2KXN4_9EUKA</name>
<comment type="caution">
    <text evidence="1">The sequence shown here is derived from an EMBL/GenBank/DDBJ whole genome shotgun (WGS) entry which is preliminary data.</text>
</comment>
<protein>
    <recommendedName>
        <fullName evidence="3">MIZ zinc finger family protein</fullName>
    </recommendedName>
</protein>
<dbReference type="Proteomes" id="UP001470230">
    <property type="component" value="Unassembled WGS sequence"/>
</dbReference>
<evidence type="ECO:0000313" key="2">
    <source>
        <dbReference type="Proteomes" id="UP001470230"/>
    </source>
</evidence>
<organism evidence="1 2">
    <name type="scientific">Tritrichomonas musculus</name>
    <dbReference type="NCBI Taxonomy" id="1915356"/>
    <lineage>
        <taxon>Eukaryota</taxon>
        <taxon>Metamonada</taxon>
        <taxon>Parabasalia</taxon>
        <taxon>Tritrichomonadida</taxon>
        <taxon>Tritrichomonadidae</taxon>
        <taxon>Tritrichomonas</taxon>
    </lineage>
</organism>
<dbReference type="EMBL" id="JAPFFF010000003">
    <property type="protein sequence ID" value="KAK8895623.1"/>
    <property type="molecule type" value="Genomic_DNA"/>
</dbReference>
<evidence type="ECO:0008006" key="3">
    <source>
        <dbReference type="Google" id="ProtNLM"/>
    </source>
</evidence>
<reference evidence="1 2" key="1">
    <citation type="submission" date="2024-04" db="EMBL/GenBank/DDBJ databases">
        <title>Tritrichomonas musculus Genome.</title>
        <authorList>
            <person name="Alves-Ferreira E."/>
            <person name="Grigg M."/>
            <person name="Lorenzi H."/>
            <person name="Galac M."/>
        </authorList>
    </citation>
    <scope>NUCLEOTIDE SEQUENCE [LARGE SCALE GENOMIC DNA]</scope>
    <source>
        <strain evidence="1 2">EAF2021</strain>
    </source>
</reference>
<sequence>MKKKSKCISRPNFSSQTNCLTDDEFEYLMNEVQQLNVSQINILLKKFSLVVHGNKTDRLKPLLSKFQLCRYEKKLIGIYNDINNLFSEKEQLPKNQLKIVTLYDTAFKSPPDITICQKDRPLILGPIEVPIGISYGEFNFTFIHSENDPNKLINISFLFSNGLIHQFEFDAILNGFQLNISIDDPFPQPLDITDLLNTNTDKNTLNIKLIQTAKPLVICVCEYEYLGIEKMIEKVVGHSININEEEVIVASNSCQHKDSFSLISFMSKSMSTGRFECPVCGQIIDPLNLTIIKEYQINDEKES</sequence>
<proteinExistence type="predicted"/>
<evidence type="ECO:0000313" key="1">
    <source>
        <dbReference type="EMBL" id="KAK8895623.1"/>
    </source>
</evidence>
<keyword evidence="2" id="KW-1185">Reference proteome</keyword>